<dbReference type="Pfam" id="PF09709">
    <property type="entry name" value="Cas_Csd1"/>
    <property type="match status" value="1"/>
</dbReference>
<evidence type="ECO:0000313" key="1">
    <source>
        <dbReference type="EMBL" id="QIZ75782.1"/>
    </source>
</evidence>
<dbReference type="KEGG" id="fes:HER31_02030"/>
<organism evidence="1 2">
    <name type="scientific">Ferrimonas lipolytica</name>
    <dbReference type="NCBI Taxonomy" id="2724191"/>
    <lineage>
        <taxon>Bacteria</taxon>
        <taxon>Pseudomonadati</taxon>
        <taxon>Pseudomonadota</taxon>
        <taxon>Gammaproteobacteria</taxon>
        <taxon>Alteromonadales</taxon>
        <taxon>Ferrimonadaceae</taxon>
        <taxon>Ferrimonas</taxon>
    </lineage>
</organism>
<name>A0A6H1UDA2_9GAMM</name>
<dbReference type="RefSeq" id="WP_168659043.1">
    <property type="nucleotide sequence ID" value="NZ_CP051180.1"/>
</dbReference>
<sequence length="585" mass="65175">MILQALCEYYQRKADDPDAGLAPRGFEQKPIPFVIVIDDDGQFVQLLDTRESQRKKLIPKSFLVPQTKIRSGAKSYATANLLWDHYGYLLQQPKLDKPDAEPTGKDVVMAAKQYQSFVEQTQQLAHALPDCPDVQAAMRFLQQPDQVERVKADPVYVDCLKVKGCNLAFQRISSAALCCQSSAIQRWIGEQADDASGEVGICLVSGKQLPIARLHDGIGQIVGKPAPLASINAKAFESYGKQQGLNFPVSQQAVFEYATALNHLLRRDSKQKLFLAGTTLVCWSQRDSHPLETELVGLFGNPDDPDSDTHKVIERYRSISDGAVQAADDQQRFYVLGLAPNAPARIVVRFWLTGTVAEFSQRIGQWFRDIEMVGNAKFGYPSLYRLVTSTALLHKADNLPPNLMAEVYLAILQGLPAPASLFNGVIRRIKAECGQVSYERACLIKACLNRKQRFQSSTEQFRAQELTMSLNIEETRIGYRLGRLFAALEKLQLDAQGGLNSTIRDRYYSSASCTPKTVFATLMRLSSHHLKKLSEGGRIATEKRLGDIVAPIAEFPSHLNLDEQGLFALGYYHQKQALYTKQVSA</sequence>
<dbReference type="InterPro" id="IPR010144">
    <property type="entry name" value="CRISPR-assoc_prot_Csd1-typ"/>
</dbReference>
<dbReference type="EMBL" id="CP051180">
    <property type="protein sequence ID" value="QIZ75782.1"/>
    <property type="molecule type" value="Genomic_DNA"/>
</dbReference>
<dbReference type="CDD" id="cd09757">
    <property type="entry name" value="Cas8c_I-C"/>
    <property type="match status" value="1"/>
</dbReference>
<dbReference type="NCBIfam" id="TIGR01863">
    <property type="entry name" value="cas_Csd1"/>
    <property type="match status" value="1"/>
</dbReference>
<dbReference type="Proteomes" id="UP000501602">
    <property type="component" value="Chromosome"/>
</dbReference>
<proteinExistence type="predicted"/>
<reference evidence="1 2" key="1">
    <citation type="submission" date="2020-04" db="EMBL/GenBank/DDBJ databases">
        <title>Ferrimonas sp. S7 isolated from sea water.</title>
        <authorList>
            <person name="Bae S.S."/>
            <person name="Baek K."/>
        </authorList>
    </citation>
    <scope>NUCLEOTIDE SEQUENCE [LARGE SCALE GENOMIC DNA]</scope>
    <source>
        <strain evidence="1 2">S7</strain>
    </source>
</reference>
<evidence type="ECO:0000313" key="2">
    <source>
        <dbReference type="Proteomes" id="UP000501602"/>
    </source>
</evidence>
<gene>
    <name evidence="1" type="primary">cas8c</name>
    <name evidence="1" type="ORF">HER31_02030</name>
</gene>
<dbReference type="AlphaFoldDB" id="A0A6H1UDA2"/>
<protein>
    <submittedName>
        <fullName evidence="1">Type I-C CRISPR-associated protein Cas8c/Csd1</fullName>
    </submittedName>
</protein>
<accession>A0A6H1UDA2</accession>
<keyword evidence="2" id="KW-1185">Reference proteome</keyword>